<name>A0A445MB43_ENSVE</name>
<feature type="compositionally biased region" description="Basic and acidic residues" evidence="1">
    <location>
        <begin position="240"/>
        <end position="258"/>
    </location>
</feature>
<keyword evidence="2" id="KW-0732">Signal</keyword>
<dbReference type="EMBL" id="KV875532">
    <property type="protein sequence ID" value="RZR71439.1"/>
    <property type="molecule type" value="Genomic_DNA"/>
</dbReference>
<gene>
    <name evidence="3" type="ORF">BHM03_00005142</name>
</gene>
<evidence type="ECO:0000256" key="2">
    <source>
        <dbReference type="SAM" id="SignalP"/>
    </source>
</evidence>
<evidence type="ECO:0000256" key="1">
    <source>
        <dbReference type="SAM" id="MobiDB-lite"/>
    </source>
</evidence>
<accession>A0A445MB43</accession>
<evidence type="ECO:0000313" key="3">
    <source>
        <dbReference type="EMBL" id="RZR71439.1"/>
    </source>
</evidence>
<feature type="chain" id="PRO_5019434865" evidence="2">
    <location>
        <begin position="26"/>
        <end position="258"/>
    </location>
</feature>
<feature type="region of interest" description="Disordered" evidence="1">
    <location>
        <begin position="237"/>
        <end position="258"/>
    </location>
</feature>
<dbReference type="AlphaFoldDB" id="A0A445MB43"/>
<dbReference type="Proteomes" id="UP000290560">
    <property type="component" value="Unassembled WGS sequence"/>
</dbReference>
<sequence>MFAAPWFIAVLAQSLGGLFLKFVSCQFFCCKGSDGIRGTEGFGIASRKVTLDLQASWFNHSSCSRAKEMAAIRVYGYRAFTSPCISDFKPSMKFELELLGVGVLSRNPIRNDGSRSSLSIGPGFGRSSGISSEFARRFAEGIGKLARNMLGDYRKKTVELTSNVEGCRIGGRFDLHSKKIGNGRQCASTRRTREEFARRRLRLTGRLSGVVEKLAGKDHRTRSKNVEGCRISGRYGLHPKKIDSGRQSDSRIRTQELM</sequence>
<reference evidence="3" key="1">
    <citation type="journal article" date="2018" name="Data Brief">
        <title>Genome sequence data from 17 accessions of Ensete ventricosum, a staple food crop for millions in Ethiopia.</title>
        <authorList>
            <person name="Yemataw Z."/>
            <person name="Muzemil S."/>
            <person name="Ambachew D."/>
            <person name="Tripathi L."/>
            <person name="Tesfaye K."/>
            <person name="Chala A."/>
            <person name="Farbos A."/>
            <person name="O'Neill P."/>
            <person name="Moore K."/>
            <person name="Grant M."/>
            <person name="Studholme D.J."/>
        </authorList>
    </citation>
    <scope>NUCLEOTIDE SEQUENCE [LARGE SCALE GENOMIC DNA]</scope>
    <source>
        <tissue evidence="3">Leaf</tissue>
    </source>
</reference>
<organism evidence="3">
    <name type="scientific">Ensete ventricosum</name>
    <name type="common">Abyssinian banana</name>
    <name type="synonym">Musa ensete</name>
    <dbReference type="NCBI Taxonomy" id="4639"/>
    <lineage>
        <taxon>Eukaryota</taxon>
        <taxon>Viridiplantae</taxon>
        <taxon>Streptophyta</taxon>
        <taxon>Embryophyta</taxon>
        <taxon>Tracheophyta</taxon>
        <taxon>Spermatophyta</taxon>
        <taxon>Magnoliopsida</taxon>
        <taxon>Liliopsida</taxon>
        <taxon>Zingiberales</taxon>
        <taxon>Musaceae</taxon>
        <taxon>Ensete</taxon>
    </lineage>
</organism>
<protein>
    <submittedName>
        <fullName evidence="3">Uncharacterized protein</fullName>
    </submittedName>
</protein>
<feature type="signal peptide" evidence="2">
    <location>
        <begin position="1"/>
        <end position="25"/>
    </location>
</feature>
<proteinExistence type="predicted"/>